<dbReference type="EMBL" id="MFTC01000095">
    <property type="protein sequence ID" value="OGI49553.1"/>
    <property type="molecule type" value="Genomic_DNA"/>
</dbReference>
<gene>
    <name evidence="1" type="ORF">A3A87_04875</name>
</gene>
<evidence type="ECO:0000313" key="1">
    <source>
        <dbReference type="EMBL" id="OGI49553.1"/>
    </source>
</evidence>
<evidence type="ECO:0008006" key="3">
    <source>
        <dbReference type="Google" id="ProtNLM"/>
    </source>
</evidence>
<dbReference type="AlphaFoldDB" id="A0A1F6TWM5"/>
<protein>
    <recommendedName>
        <fullName evidence="3">Cytochrome c domain-containing protein</fullName>
    </recommendedName>
</protein>
<dbReference type="STRING" id="1817768.A3A87_04875"/>
<organism evidence="1 2">
    <name type="scientific">Candidatus Muproteobacteria bacterium RIFCSPLOWO2_01_FULL_60_18</name>
    <dbReference type="NCBI Taxonomy" id="1817768"/>
    <lineage>
        <taxon>Bacteria</taxon>
        <taxon>Pseudomonadati</taxon>
        <taxon>Pseudomonadota</taxon>
        <taxon>Candidatus Muproteobacteria</taxon>
    </lineage>
</organism>
<sequence length="144" mass="16659">MTAAAEPPADWRQSADMPQKVDRLVEALPSAANIMIEMGERYQNLYWAAKQGKWEFAIYQTEEIKELIEKLEITRPKRAASAREFLGVVFPLLPEATKTRDWKKFEAAFEQMRRECMACHVKNEMGFVQLPLPRRATSPVLNME</sequence>
<reference evidence="1 2" key="1">
    <citation type="journal article" date="2016" name="Nat. Commun.">
        <title>Thousands of microbial genomes shed light on interconnected biogeochemical processes in an aquifer system.</title>
        <authorList>
            <person name="Anantharaman K."/>
            <person name="Brown C.T."/>
            <person name="Hug L.A."/>
            <person name="Sharon I."/>
            <person name="Castelle C.J."/>
            <person name="Probst A.J."/>
            <person name="Thomas B.C."/>
            <person name="Singh A."/>
            <person name="Wilkins M.J."/>
            <person name="Karaoz U."/>
            <person name="Brodie E.L."/>
            <person name="Williams K.H."/>
            <person name="Hubbard S.S."/>
            <person name="Banfield J.F."/>
        </authorList>
    </citation>
    <scope>NUCLEOTIDE SEQUENCE [LARGE SCALE GENOMIC DNA]</scope>
</reference>
<proteinExistence type="predicted"/>
<name>A0A1F6TWM5_9PROT</name>
<dbReference type="Proteomes" id="UP000179037">
    <property type="component" value="Unassembled WGS sequence"/>
</dbReference>
<accession>A0A1F6TWM5</accession>
<comment type="caution">
    <text evidence="1">The sequence shown here is derived from an EMBL/GenBank/DDBJ whole genome shotgun (WGS) entry which is preliminary data.</text>
</comment>
<evidence type="ECO:0000313" key="2">
    <source>
        <dbReference type="Proteomes" id="UP000179037"/>
    </source>
</evidence>